<dbReference type="GO" id="GO:0097352">
    <property type="term" value="P:autophagosome maturation"/>
    <property type="evidence" value="ECO:0007669"/>
    <property type="project" value="TreeGrafter"/>
</dbReference>
<keyword evidence="1" id="KW-0812">Transmembrane</keyword>
<dbReference type="PROSITE" id="PS51207">
    <property type="entry name" value="PXA"/>
    <property type="match status" value="1"/>
</dbReference>
<dbReference type="AlphaFoldDB" id="A0A6I9YTX1"/>
<evidence type="ECO:0000313" key="3">
    <source>
        <dbReference type="Proteomes" id="UP000504617"/>
    </source>
</evidence>
<evidence type="ECO:0000259" key="2">
    <source>
        <dbReference type="PROSITE" id="PS51207"/>
    </source>
</evidence>
<evidence type="ECO:0000313" key="4">
    <source>
        <dbReference type="RefSeq" id="XP_013927095.1"/>
    </source>
</evidence>
<dbReference type="GO" id="GO:0005770">
    <property type="term" value="C:late endosome"/>
    <property type="evidence" value="ECO:0007669"/>
    <property type="project" value="TreeGrafter"/>
</dbReference>
<name>A0A6I9YTX1_9SAUR</name>
<dbReference type="SMART" id="SM00313">
    <property type="entry name" value="PXA"/>
    <property type="match status" value="1"/>
</dbReference>
<dbReference type="PANTHER" id="PTHR22775:SF44">
    <property type="entry name" value="SORTING NEXIN-14"/>
    <property type="match status" value="1"/>
</dbReference>
<proteinExistence type="predicted"/>
<reference evidence="4" key="1">
    <citation type="submission" date="2025-08" db="UniProtKB">
        <authorList>
            <consortium name="RefSeq"/>
        </authorList>
    </citation>
    <scope>IDENTIFICATION</scope>
</reference>
<feature type="transmembrane region" description="Helical" evidence="1">
    <location>
        <begin position="28"/>
        <end position="45"/>
    </location>
</feature>
<accession>A0A6I9YTX1</accession>
<protein>
    <submittedName>
        <fullName evidence="4">Sorting nexin-14-like</fullName>
    </submittedName>
</protein>
<feature type="domain" description="PXA" evidence="2">
    <location>
        <begin position="130"/>
        <end position="304"/>
    </location>
</feature>
<dbReference type="Proteomes" id="UP000504617">
    <property type="component" value="Unplaced"/>
</dbReference>
<dbReference type="RefSeq" id="XP_013927095.1">
    <property type="nucleotide sequence ID" value="XM_014071620.1"/>
</dbReference>
<dbReference type="PANTHER" id="PTHR22775">
    <property type="entry name" value="SORTING NEXIN"/>
    <property type="match status" value="1"/>
</dbReference>
<dbReference type="OrthoDB" id="5957963at2759"/>
<keyword evidence="3" id="KW-1185">Reference proteome</keyword>
<feature type="transmembrane region" description="Helical" evidence="1">
    <location>
        <begin position="51"/>
        <end position="69"/>
    </location>
</feature>
<dbReference type="KEGG" id="tsr:106553177"/>
<sequence>MRWARAAVERLCQRARRVDVLRETCRQYPLFCCILLGFSVATLLLSRYRHILMIFWSFVAGFVTFYCYLGPDTLLPNILFTIKQKSKQLKLQEQSSQNGSCAICEDIKCNRHGPSSLLEDYQPWLGLKVPSKVDASLSEMFELVLENFIYPWYREITDEESPVDELRVTLRFFASVLLRRIYKVNIPTVVTKRMLKAAMKHIEVIAKARQKVKNTEYLQQAALEEYGPSLHVALRSRRDELNYLRKLTELLFSYILLPKATDCGTFTLLIREILSGSVFLPSMDYLADPDTVNHLILIFIDDSPVSTIRKKRIIVIVKSFGFVLGCWIFFF</sequence>
<feature type="transmembrane region" description="Helical" evidence="1">
    <location>
        <begin position="313"/>
        <end position="330"/>
    </location>
</feature>
<dbReference type="GO" id="GO:0035091">
    <property type="term" value="F:phosphatidylinositol binding"/>
    <property type="evidence" value="ECO:0007669"/>
    <property type="project" value="TreeGrafter"/>
</dbReference>
<evidence type="ECO:0000256" key="1">
    <source>
        <dbReference type="SAM" id="Phobius"/>
    </source>
</evidence>
<dbReference type="InterPro" id="IPR003114">
    <property type="entry name" value="Phox_assoc"/>
</dbReference>
<dbReference type="GeneID" id="106553177"/>
<keyword evidence="1" id="KW-1133">Transmembrane helix</keyword>
<dbReference type="Pfam" id="PF02194">
    <property type="entry name" value="PXA"/>
    <property type="match status" value="1"/>
</dbReference>
<organism evidence="3 4">
    <name type="scientific">Thamnophis sirtalis</name>
    <dbReference type="NCBI Taxonomy" id="35019"/>
    <lineage>
        <taxon>Eukaryota</taxon>
        <taxon>Metazoa</taxon>
        <taxon>Chordata</taxon>
        <taxon>Craniata</taxon>
        <taxon>Vertebrata</taxon>
        <taxon>Euteleostomi</taxon>
        <taxon>Lepidosauria</taxon>
        <taxon>Squamata</taxon>
        <taxon>Bifurcata</taxon>
        <taxon>Unidentata</taxon>
        <taxon>Episquamata</taxon>
        <taxon>Toxicofera</taxon>
        <taxon>Serpentes</taxon>
        <taxon>Colubroidea</taxon>
        <taxon>Colubridae</taxon>
        <taxon>Natricinae</taxon>
        <taxon>Thamnophis</taxon>
    </lineage>
</organism>
<gene>
    <name evidence="4" type="primary">LOC106553177</name>
</gene>
<keyword evidence="1" id="KW-0472">Membrane</keyword>